<evidence type="ECO:0000256" key="7">
    <source>
        <dbReference type="ARBA" id="ARBA00022917"/>
    </source>
</evidence>
<dbReference type="Pfam" id="PF07541">
    <property type="entry name" value="EIF_2_alpha"/>
    <property type="match status" value="1"/>
</dbReference>
<feature type="domain" description="S1 motif" evidence="11">
    <location>
        <begin position="12"/>
        <end position="83"/>
    </location>
</feature>
<evidence type="ECO:0000256" key="9">
    <source>
        <dbReference type="ARBA" id="ARBA00033333"/>
    </source>
</evidence>
<dbReference type="InterPro" id="IPR012340">
    <property type="entry name" value="NA-bd_OB-fold"/>
</dbReference>
<comment type="function">
    <text evidence="1 10">eIF-2 functions in the early steps of protein synthesis by forming a ternary complex with GTP and initiator tRNA.</text>
</comment>
<dbReference type="SUPFAM" id="SSF110993">
    <property type="entry name" value="eIF-2-alpha, C-terminal domain"/>
    <property type="match status" value="1"/>
</dbReference>
<dbReference type="Pfam" id="PF00575">
    <property type="entry name" value="S1"/>
    <property type="match status" value="1"/>
</dbReference>
<dbReference type="Gene3D" id="3.30.70.1130">
    <property type="entry name" value="EIF_2_alpha"/>
    <property type="match status" value="1"/>
</dbReference>
<accession>A0A2R7Y3V8</accession>
<dbReference type="InterPro" id="IPR024055">
    <property type="entry name" value="TIF2_asu_C"/>
</dbReference>
<dbReference type="FunFam" id="3.30.70.1130:FF:000002">
    <property type="entry name" value="Translation initiation factor 2 subunit alpha"/>
    <property type="match status" value="1"/>
</dbReference>
<keyword evidence="6 10" id="KW-0694">RNA-binding</keyword>
<dbReference type="NCBIfam" id="NF003062">
    <property type="entry name" value="PRK03987.1-1"/>
    <property type="match status" value="1"/>
</dbReference>
<dbReference type="SMART" id="SM00316">
    <property type="entry name" value="S1"/>
    <property type="match status" value="1"/>
</dbReference>
<sequence length="266" mass="30223">MVRRREDMPSVGELVVGTVNKIFEYGAYLKLDEYNDIEAYLPWSEVSSKWVKDISEVLKEGQKVVVKVIRVDRRKGHIDVSLKRVSDVEQRSKMVEFKREQRAEKMLEVIAQKLGRSLEDAYREVGWKLEDAYGEIFKGFEEVAVRGEDALRGLGIPDEWIPAVVEEVRKHIKPKRVSVRGVATVTSTAPDGVDKVKEVLTKPLNEALNVDEASVKIYTLGAPRYAIEVVAQDYKTAEKVLNNLIDSMAKTAKKLGVNFTFQREKP</sequence>
<evidence type="ECO:0000313" key="13">
    <source>
        <dbReference type="Proteomes" id="UP000244093"/>
    </source>
</evidence>
<dbReference type="SUPFAM" id="SSF116742">
    <property type="entry name" value="eIF2alpha middle domain-like"/>
    <property type="match status" value="1"/>
</dbReference>
<comment type="caution">
    <text evidence="12">The sequence shown here is derived from an EMBL/GenBank/DDBJ whole genome shotgun (WGS) entry which is preliminary data.</text>
</comment>
<evidence type="ECO:0000256" key="3">
    <source>
        <dbReference type="ARBA" id="ARBA00011243"/>
    </source>
</evidence>
<gene>
    <name evidence="10" type="primary">eif2a</name>
    <name evidence="12" type="ORF">B7O98_05690</name>
</gene>
<protein>
    <recommendedName>
        <fullName evidence="4 10">Translation initiation factor 2 subunit alpha</fullName>
    </recommendedName>
    <alternativeName>
        <fullName evidence="8 10">aIF2-alpha</fullName>
    </alternativeName>
    <alternativeName>
        <fullName evidence="9 10">eIF-2-alpha</fullName>
    </alternativeName>
</protein>
<dbReference type="AlphaFoldDB" id="A0A2R7Y3V8"/>
<dbReference type="GO" id="GO:0003743">
    <property type="term" value="F:translation initiation factor activity"/>
    <property type="evidence" value="ECO:0007669"/>
    <property type="project" value="UniProtKB-UniRule"/>
</dbReference>
<evidence type="ECO:0000313" key="12">
    <source>
        <dbReference type="EMBL" id="PUA32163.1"/>
    </source>
</evidence>
<dbReference type="GO" id="GO:0003723">
    <property type="term" value="F:RNA binding"/>
    <property type="evidence" value="ECO:0007669"/>
    <property type="project" value="UniProtKB-UniRule"/>
</dbReference>
<organism evidence="12 13">
    <name type="scientific">Zestosphaera tikiterensis</name>
    <dbReference type="NCBI Taxonomy" id="1973259"/>
    <lineage>
        <taxon>Archaea</taxon>
        <taxon>Thermoproteota</taxon>
        <taxon>Thermoprotei</taxon>
        <taxon>Desulfurococcales</taxon>
        <taxon>Desulfurococcaceae</taxon>
        <taxon>Zestosphaera</taxon>
    </lineage>
</organism>
<dbReference type="InterPro" id="IPR011488">
    <property type="entry name" value="TIF_2_asu"/>
</dbReference>
<evidence type="ECO:0000259" key="11">
    <source>
        <dbReference type="PROSITE" id="PS50126"/>
    </source>
</evidence>
<dbReference type="InterPro" id="IPR022964">
    <property type="entry name" value="TIF2_asu_arc"/>
</dbReference>
<dbReference type="PANTHER" id="PTHR10602:SF0">
    <property type="entry name" value="EUKARYOTIC TRANSLATION INITIATION FACTOR 2 SUBUNIT 1"/>
    <property type="match status" value="1"/>
</dbReference>
<dbReference type="EMBL" id="NBVN01000004">
    <property type="protein sequence ID" value="PUA32163.1"/>
    <property type="molecule type" value="Genomic_DNA"/>
</dbReference>
<reference evidence="12 13" key="1">
    <citation type="journal article" date="2018" name="Syst. Appl. Microbiol.">
        <title>A new symbiotic nanoarchaeote (Candidatus Nanoclepta minutus) and its host (Zestosphaera tikiterensis gen. nov., sp. nov.) from a New Zealand hot spring.</title>
        <authorList>
            <person name="St John E."/>
            <person name="Liu Y."/>
            <person name="Podar M."/>
            <person name="Stott M.B."/>
            <person name="Meneghin J."/>
            <person name="Chen Z."/>
            <person name="Lagutin K."/>
            <person name="Mitchell K."/>
            <person name="Reysenbach A.L."/>
        </authorList>
    </citation>
    <scope>NUCLEOTIDE SEQUENCE [LARGE SCALE GENOMIC DNA]</scope>
    <source>
        <strain evidence="12">NZ3</strain>
    </source>
</reference>
<dbReference type="GO" id="GO:0043022">
    <property type="term" value="F:ribosome binding"/>
    <property type="evidence" value="ECO:0007669"/>
    <property type="project" value="TreeGrafter"/>
</dbReference>
<dbReference type="Gene3D" id="1.10.150.190">
    <property type="entry name" value="Translation initiation factor 2, subunit 1, domain 2"/>
    <property type="match status" value="1"/>
</dbReference>
<keyword evidence="7 10" id="KW-0648">Protein biosynthesis</keyword>
<dbReference type="InterPro" id="IPR003029">
    <property type="entry name" value="S1_domain"/>
</dbReference>
<evidence type="ECO:0000256" key="6">
    <source>
        <dbReference type="ARBA" id="ARBA00022884"/>
    </source>
</evidence>
<dbReference type="InterPro" id="IPR044126">
    <property type="entry name" value="S1_IF2_alpha"/>
</dbReference>
<dbReference type="Proteomes" id="UP000244093">
    <property type="component" value="Unassembled WGS sequence"/>
</dbReference>
<comment type="subunit">
    <text evidence="3 10">Heterotrimer composed of an alpha, a beta and a gamma chain.</text>
</comment>
<evidence type="ECO:0000256" key="5">
    <source>
        <dbReference type="ARBA" id="ARBA00022540"/>
    </source>
</evidence>
<evidence type="ECO:0000256" key="1">
    <source>
        <dbReference type="ARBA" id="ARBA00003323"/>
    </source>
</evidence>
<dbReference type="PROSITE" id="PS50126">
    <property type="entry name" value="S1"/>
    <property type="match status" value="1"/>
</dbReference>
<evidence type="ECO:0000256" key="4">
    <source>
        <dbReference type="ARBA" id="ARBA00013678"/>
    </source>
</evidence>
<dbReference type="Gene3D" id="2.40.50.140">
    <property type="entry name" value="Nucleic acid-binding proteins"/>
    <property type="match status" value="1"/>
</dbReference>
<evidence type="ECO:0000256" key="2">
    <source>
        <dbReference type="ARBA" id="ARBA00007223"/>
    </source>
</evidence>
<dbReference type="NCBIfam" id="NF003064">
    <property type="entry name" value="PRK03987.1-4"/>
    <property type="match status" value="1"/>
</dbReference>
<dbReference type="PANTHER" id="PTHR10602">
    <property type="entry name" value="EUKARYOTIC TRANSLATION INITIATION FACTOR 2 SUBUNIT 1"/>
    <property type="match status" value="1"/>
</dbReference>
<dbReference type="HAMAP" id="MF_00231">
    <property type="entry name" value="eIF_2_alpha"/>
    <property type="match status" value="1"/>
</dbReference>
<evidence type="ECO:0000256" key="10">
    <source>
        <dbReference type="HAMAP-Rule" id="MF_00231"/>
    </source>
</evidence>
<proteinExistence type="inferred from homology"/>
<keyword evidence="5 10" id="KW-0396">Initiation factor</keyword>
<comment type="similarity">
    <text evidence="2 10">Belongs to the eIF-2-alpha family.</text>
</comment>
<dbReference type="CDD" id="cd04452">
    <property type="entry name" value="S1_IF2_alpha"/>
    <property type="match status" value="1"/>
</dbReference>
<dbReference type="SUPFAM" id="SSF50249">
    <property type="entry name" value="Nucleic acid-binding proteins"/>
    <property type="match status" value="1"/>
</dbReference>
<dbReference type="InterPro" id="IPR024054">
    <property type="entry name" value="TIF2_asu_middle_sf"/>
</dbReference>
<dbReference type="FunFam" id="2.40.50.140:FF:000015">
    <property type="entry name" value="Eukaryotic translation initiation factor 2 subunit alpha"/>
    <property type="match status" value="1"/>
</dbReference>
<evidence type="ECO:0000256" key="8">
    <source>
        <dbReference type="ARBA" id="ARBA00030860"/>
    </source>
</evidence>
<name>A0A2R7Y3V8_9CREN</name>